<keyword evidence="2" id="KW-0436">Ligase</keyword>
<accession>A0A1C6VU30</accession>
<keyword evidence="10" id="KW-1185">Reference proteome</keyword>
<dbReference type="Proteomes" id="UP001334804">
    <property type="component" value="Chromosome"/>
</dbReference>
<dbReference type="Gene3D" id="3.40.50.12780">
    <property type="entry name" value="N-terminal domain of ligase-like"/>
    <property type="match status" value="1"/>
</dbReference>
<evidence type="ECO:0000256" key="1">
    <source>
        <dbReference type="ARBA" id="ARBA00006432"/>
    </source>
</evidence>
<dbReference type="GO" id="GO:0005886">
    <property type="term" value="C:plasma membrane"/>
    <property type="evidence" value="ECO:0007669"/>
    <property type="project" value="TreeGrafter"/>
</dbReference>
<organism evidence="7 9">
    <name type="scientific">Micromonospora peucetia</name>
    <dbReference type="NCBI Taxonomy" id="47871"/>
    <lineage>
        <taxon>Bacteria</taxon>
        <taxon>Bacillati</taxon>
        <taxon>Actinomycetota</taxon>
        <taxon>Actinomycetes</taxon>
        <taxon>Micromonosporales</taxon>
        <taxon>Micromonosporaceae</taxon>
        <taxon>Micromonospora</taxon>
    </lineage>
</organism>
<reference evidence="8 10" key="2">
    <citation type="submission" date="2022-10" db="EMBL/GenBank/DDBJ databases">
        <title>The complete genomes of actinobacterial strains from the NBC collection.</title>
        <authorList>
            <person name="Joergensen T.S."/>
            <person name="Alvarez Arevalo M."/>
            <person name="Sterndorff E.B."/>
            <person name="Faurdal D."/>
            <person name="Vuksanovic O."/>
            <person name="Mourched A.-S."/>
            <person name="Charusanti P."/>
            <person name="Shaw S."/>
            <person name="Blin K."/>
            <person name="Weber T."/>
        </authorList>
    </citation>
    <scope>NUCLEOTIDE SEQUENCE [LARGE SCALE GENOMIC DNA]</scope>
    <source>
        <strain evidence="8 10">NBC 01809</strain>
    </source>
</reference>
<name>A0A1C6VU30_9ACTN</name>
<dbReference type="GO" id="GO:0044539">
    <property type="term" value="P:long-chain fatty acid import into cell"/>
    <property type="evidence" value="ECO:0007669"/>
    <property type="project" value="TreeGrafter"/>
</dbReference>
<dbReference type="InterPro" id="IPR045851">
    <property type="entry name" value="AMP-bd_C_sf"/>
</dbReference>
<dbReference type="GO" id="GO:0005324">
    <property type="term" value="F:long-chain fatty acid transmembrane transporter activity"/>
    <property type="evidence" value="ECO:0007669"/>
    <property type="project" value="TreeGrafter"/>
</dbReference>
<evidence type="ECO:0000256" key="3">
    <source>
        <dbReference type="ARBA" id="ARBA00022741"/>
    </source>
</evidence>
<proteinExistence type="inferred from homology"/>
<evidence type="ECO:0000256" key="2">
    <source>
        <dbReference type="ARBA" id="ARBA00022598"/>
    </source>
</evidence>
<feature type="domain" description="AMP-binding enzyme C-terminal" evidence="6">
    <location>
        <begin position="436"/>
        <end position="511"/>
    </location>
</feature>
<dbReference type="Pfam" id="PF00501">
    <property type="entry name" value="AMP-binding"/>
    <property type="match status" value="1"/>
</dbReference>
<dbReference type="GO" id="GO:0005524">
    <property type="term" value="F:ATP binding"/>
    <property type="evidence" value="ECO:0007669"/>
    <property type="project" value="UniProtKB-KW"/>
</dbReference>
<dbReference type="PANTHER" id="PTHR43107:SF15">
    <property type="entry name" value="FATTY ACID TRANSPORT PROTEIN 3, ISOFORM A"/>
    <property type="match status" value="1"/>
</dbReference>
<dbReference type="OrthoDB" id="2579187at2"/>
<dbReference type="InterPro" id="IPR020845">
    <property type="entry name" value="AMP-binding_CS"/>
</dbReference>
<dbReference type="EMBL" id="CP109071">
    <property type="protein sequence ID" value="WSA31160.1"/>
    <property type="molecule type" value="Genomic_DNA"/>
</dbReference>
<keyword evidence="3" id="KW-0547">Nucleotide-binding</keyword>
<evidence type="ECO:0000256" key="4">
    <source>
        <dbReference type="ARBA" id="ARBA00022840"/>
    </source>
</evidence>
<dbReference type="PROSITE" id="PS00455">
    <property type="entry name" value="AMP_BINDING"/>
    <property type="match status" value="1"/>
</dbReference>
<dbReference type="PANTHER" id="PTHR43107">
    <property type="entry name" value="LONG-CHAIN FATTY ACID TRANSPORT PROTEIN"/>
    <property type="match status" value="1"/>
</dbReference>
<reference evidence="7 9" key="1">
    <citation type="submission" date="2016-06" db="EMBL/GenBank/DDBJ databases">
        <authorList>
            <person name="Kjaerup R.B."/>
            <person name="Dalgaard T.S."/>
            <person name="Juul-Madsen H.R."/>
        </authorList>
    </citation>
    <scope>NUCLEOTIDE SEQUENCE [LARGE SCALE GENOMIC DNA]</scope>
    <source>
        <strain evidence="7 9">DSM 43363</strain>
    </source>
</reference>
<dbReference type="Pfam" id="PF13193">
    <property type="entry name" value="AMP-binding_C"/>
    <property type="match status" value="1"/>
</dbReference>
<gene>
    <name evidence="7" type="ORF">GA0070608_4146</name>
    <name evidence="8" type="ORF">OIE14_23865</name>
</gene>
<sequence length="565" mass="60571">MTTQTPVARTSGTAVFGDIVRGRTGDDHPGLLFEGRTITWGQVVQEAADRAAALADVPRPAGRPLHLGVLLENTPDHVYWICAAALAGATVVGINPTRRGAELAHDVRHTDCDLLITEDRLAGLIDGLDLGIPAEQVRNIDSPEYAAWLARRAGAPAPVDEVDPGADLLLMFSSGSTGAPKAVICSHGRLAAVSEALLARTELTRDSVTYLSMPLFHGNAVMLNLGPAMVCGATICMVRKFSASGFVRDVHEHGVTYFNYVGRALAYVLAQPVDPRDATSTLRRAVGTEASAADIARFTQRFGAVISEGYGSSEGVMRINRTPETPDEALGVAVAGAEIKVMNEATGLECPPARLDGTGRLVNAEEAIGQLVGVGMAARFEGYYKNPEAAAERVRGEDFWSGDLAYRDADGYFYFAGRSSDWIRVDSENFAAGPAERIIERWDRVAVAPVFAVPDPRTGDQVMCALQLRGGASFDPEAFTAFLDEQADLGTKWRPRFVRIVTEIPTTGNSKVAKQVLRRAAWVTTDPVYVRDGASTAYRPLTTADVQDLEKQFADNGRTALLPAA</sequence>
<dbReference type="RefSeq" id="WP_091630174.1">
    <property type="nucleotide sequence ID" value="NZ_CP109071.1"/>
</dbReference>
<keyword evidence="4" id="KW-0067">ATP-binding</keyword>
<dbReference type="GO" id="GO:0004467">
    <property type="term" value="F:long-chain fatty acid-CoA ligase activity"/>
    <property type="evidence" value="ECO:0007669"/>
    <property type="project" value="TreeGrafter"/>
</dbReference>
<evidence type="ECO:0000313" key="9">
    <source>
        <dbReference type="Proteomes" id="UP000199343"/>
    </source>
</evidence>
<evidence type="ECO:0000313" key="10">
    <source>
        <dbReference type="Proteomes" id="UP001334804"/>
    </source>
</evidence>
<dbReference type="STRING" id="47871.GA0070608_4146"/>
<dbReference type="Gene3D" id="3.30.300.30">
    <property type="match status" value="1"/>
</dbReference>
<evidence type="ECO:0000259" key="5">
    <source>
        <dbReference type="Pfam" id="PF00501"/>
    </source>
</evidence>
<dbReference type="AlphaFoldDB" id="A0A1C6VU30"/>
<dbReference type="InterPro" id="IPR042099">
    <property type="entry name" value="ANL_N_sf"/>
</dbReference>
<dbReference type="EMBL" id="FMIC01000002">
    <property type="protein sequence ID" value="SCL69831.1"/>
    <property type="molecule type" value="Genomic_DNA"/>
</dbReference>
<dbReference type="Proteomes" id="UP000199343">
    <property type="component" value="Unassembled WGS sequence"/>
</dbReference>
<evidence type="ECO:0000313" key="8">
    <source>
        <dbReference type="EMBL" id="WSA31160.1"/>
    </source>
</evidence>
<comment type="similarity">
    <text evidence="1">Belongs to the ATP-dependent AMP-binding enzyme family.</text>
</comment>
<feature type="domain" description="AMP-dependent synthetase/ligase" evidence="5">
    <location>
        <begin position="27"/>
        <end position="353"/>
    </location>
</feature>
<dbReference type="InterPro" id="IPR025110">
    <property type="entry name" value="AMP-bd_C"/>
</dbReference>
<protein>
    <submittedName>
        <fullName evidence="8">AMP-binding protein</fullName>
    </submittedName>
    <submittedName>
        <fullName evidence="7">Fatty-acyl-CoA synthase</fullName>
    </submittedName>
</protein>
<evidence type="ECO:0000313" key="7">
    <source>
        <dbReference type="EMBL" id="SCL69831.1"/>
    </source>
</evidence>
<dbReference type="SUPFAM" id="SSF56801">
    <property type="entry name" value="Acetyl-CoA synthetase-like"/>
    <property type="match status" value="1"/>
</dbReference>
<evidence type="ECO:0000259" key="6">
    <source>
        <dbReference type="Pfam" id="PF13193"/>
    </source>
</evidence>
<dbReference type="InterPro" id="IPR000873">
    <property type="entry name" value="AMP-dep_synth/lig_dom"/>
</dbReference>